<evidence type="ECO:0008006" key="4">
    <source>
        <dbReference type="Google" id="ProtNLM"/>
    </source>
</evidence>
<keyword evidence="3" id="KW-1185">Reference proteome</keyword>
<gene>
    <name evidence="2" type="ORF">ALC53_01401</name>
</gene>
<feature type="transmembrane region" description="Helical" evidence="1">
    <location>
        <begin position="408"/>
        <end position="430"/>
    </location>
</feature>
<dbReference type="PANTHER" id="PTHR31511">
    <property type="entry name" value="PROTEIN CBG23764"/>
    <property type="match status" value="1"/>
</dbReference>
<keyword evidence="1" id="KW-0812">Transmembrane</keyword>
<organism evidence="2 3">
    <name type="scientific">Atta colombica</name>
    <dbReference type="NCBI Taxonomy" id="520822"/>
    <lineage>
        <taxon>Eukaryota</taxon>
        <taxon>Metazoa</taxon>
        <taxon>Ecdysozoa</taxon>
        <taxon>Arthropoda</taxon>
        <taxon>Hexapoda</taxon>
        <taxon>Insecta</taxon>
        <taxon>Pterygota</taxon>
        <taxon>Neoptera</taxon>
        <taxon>Endopterygota</taxon>
        <taxon>Hymenoptera</taxon>
        <taxon>Apocrita</taxon>
        <taxon>Aculeata</taxon>
        <taxon>Formicoidea</taxon>
        <taxon>Formicidae</taxon>
        <taxon>Myrmicinae</taxon>
        <taxon>Atta</taxon>
    </lineage>
</organism>
<proteinExistence type="predicted"/>
<evidence type="ECO:0000256" key="1">
    <source>
        <dbReference type="SAM" id="Phobius"/>
    </source>
</evidence>
<name>A0A195BVR8_9HYME</name>
<sequence length="455" mass="53423">MDVERSNSITRKETCRGTCRRDTVDEKRTTNEPNLIHRERKRSRGRIRITVLNPKDFSHASTITLLAIGLLQETSFMIDTVISHDDPLYLNGITSDRVENPLRAGCHIEVPWEIAIKRAVINVRTMDNGCFAYTERESSYSHYTAVLNLTNIEFSITLIIKNLSRLMRSQIIRNKSSIFITSHAKNCSCMKWTIKRSDYRARMTDSSNSATITRVRDHCHLTGRYCGPAHSVFHNLLGYDTHFNMSIDIIIKDKNEKNFQKNCVKLRFIDSFKFLNANLDKLASESDYAHAVIWQRFDVLLLTDIFENFRNGCVTNYYLDLAHYSFKLLTDIDMVMFIERDIRGDLSQCSGRYAQANNKYMHSFGPSKSSSYLMYYDVNNLYGWVMRQSLRRISMGRRRFDVNDRSEFIHLICYSYVLLLCITIVIYIFFYIYTSIIIMFYIIAYIMYYDYCTFM</sequence>
<dbReference type="PANTHER" id="PTHR31511:SF12">
    <property type="entry name" value="RHO TERMINATION FACTOR N-TERMINAL DOMAIN-CONTAINING PROTEIN"/>
    <property type="match status" value="1"/>
</dbReference>
<keyword evidence="1" id="KW-1133">Transmembrane helix</keyword>
<dbReference type="STRING" id="520822.A0A195BVR8"/>
<keyword evidence="1" id="KW-0472">Membrane</keyword>
<protein>
    <recommendedName>
        <fullName evidence="4">DNA-directed DNA polymerase</fullName>
    </recommendedName>
</protein>
<dbReference type="AlphaFoldDB" id="A0A195BVR8"/>
<reference evidence="2 3" key="1">
    <citation type="submission" date="2015-09" db="EMBL/GenBank/DDBJ databases">
        <title>Atta colombica WGS genome.</title>
        <authorList>
            <person name="Nygaard S."/>
            <person name="Hu H."/>
            <person name="Boomsma J."/>
            <person name="Zhang G."/>
        </authorList>
    </citation>
    <scope>NUCLEOTIDE SEQUENCE [LARGE SCALE GENOMIC DNA]</scope>
    <source>
        <strain evidence="2">Treedump-2</strain>
        <tissue evidence="2">Whole body</tissue>
    </source>
</reference>
<evidence type="ECO:0000313" key="2">
    <source>
        <dbReference type="EMBL" id="KYM91898.1"/>
    </source>
</evidence>
<evidence type="ECO:0000313" key="3">
    <source>
        <dbReference type="Proteomes" id="UP000078540"/>
    </source>
</evidence>
<feature type="transmembrane region" description="Helical" evidence="1">
    <location>
        <begin position="436"/>
        <end position="454"/>
    </location>
</feature>
<dbReference type="EMBL" id="KQ976405">
    <property type="protein sequence ID" value="KYM91898.1"/>
    <property type="molecule type" value="Genomic_DNA"/>
</dbReference>
<dbReference type="Proteomes" id="UP000078540">
    <property type="component" value="Unassembled WGS sequence"/>
</dbReference>
<accession>A0A195BVR8</accession>